<dbReference type="EMBL" id="UNSC01000003">
    <property type="protein sequence ID" value="SZD72399.1"/>
    <property type="molecule type" value="Genomic_DNA"/>
</dbReference>
<evidence type="ECO:0000256" key="1">
    <source>
        <dbReference type="SAM" id="MobiDB-lite"/>
    </source>
</evidence>
<reference evidence="2 3" key="1">
    <citation type="submission" date="2018-09" db="EMBL/GenBank/DDBJ databases">
        <authorList>
            <consortium name="Pathogen Informatics"/>
        </authorList>
    </citation>
    <scope>NUCLEOTIDE SEQUENCE [LARGE SCALE GENOMIC DNA]</scope>
    <source>
        <strain evidence="2 3">OH-22767</strain>
    </source>
</reference>
<proteinExistence type="predicted"/>
<sequence>MKIYSFSLSLFILLSSCTEGELIGSKYNEVKKIDSVKFIPFVPTDGIQSPQNSISSDSTHKKKTDSSVNTSTGVRLLNKFIYTK</sequence>
<evidence type="ECO:0008006" key="4">
    <source>
        <dbReference type="Google" id="ProtNLM"/>
    </source>
</evidence>
<dbReference type="Proteomes" id="UP000262142">
    <property type="component" value="Unassembled WGS sequence"/>
</dbReference>
<evidence type="ECO:0000313" key="2">
    <source>
        <dbReference type="EMBL" id="SZD72399.1"/>
    </source>
</evidence>
<dbReference type="RefSeq" id="WP_119059222.1">
    <property type="nucleotide sequence ID" value="NZ_OX579588.1"/>
</dbReference>
<evidence type="ECO:0000313" key="3">
    <source>
        <dbReference type="Proteomes" id="UP000262142"/>
    </source>
</evidence>
<accession>A0A383TYX8</accession>
<dbReference type="AlphaFoldDB" id="A0A383TYX8"/>
<protein>
    <recommendedName>
        <fullName evidence="4">Lipoprotein</fullName>
    </recommendedName>
</protein>
<keyword evidence="3" id="KW-1185">Reference proteome</keyword>
<dbReference type="PROSITE" id="PS51257">
    <property type="entry name" value="PROKAR_LIPOPROTEIN"/>
    <property type="match status" value="1"/>
</dbReference>
<name>A0A383TYX8_9FLAO</name>
<organism evidence="2 3">
    <name type="scientific">Candidatus Ornithobacterium hominis</name>
    <dbReference type="NCBI Taxonomy" id="2497989"/>
    <lineage>
        <taxon>Bacteria</taxon>
        <taxon>Pseudomonadati</taxon>
        <taxon>Bacteroidota</taxon>
        <taxon>Flavobacteriia</taxon>
        <taxon>Flavobacteriales</taxon>
        <taxon>Weeksellaceae</taxon>
        <taxon>Ornithobacterium</taxon>
    </lineage>
</organism>
<feature type="region of interest" description="Disordered" evidence="1">
    <location>
        <begin position="45"/>
        <end position="70"/>
    </location>
</feature>
<gene>
    <name evidence="2" type="ORF">SAMEA104719789_00844</name>
</gene>